<dbReference type="InterPro" id="IPR022002">
    <property type="entry name" value="ChsH2_Znr"/>
</dbReference>
<accession>A0A1X1XGK4</accession>
<dbReference type="GO" id="GO:0003677">
    <property type="term" value="F:DNA binding"/>
    <property type="evidence" value="ECO:0007669"/>
    <property type="project" value="UniProtKB-KW"/>
</dbReference>
<dbReference type="Pfam" id="PF12172">
    <property type="entry name" value="zf-ChsH2"/>
    <property type="match status" value="1"/>
</dbReference>
<feature type="domain" description="ChsH2 C-terminal OB-fold" evidence="1">
    <location>
        <begin position="35"/>
        <end position="99"/>
    </location>
</feature>
<dbReference type="Proteomes" id="UP000193487">
    <property type="component" value="Unassembled WGS sequence"/>
</dbReference>
<evidence type="ECO:0000313" key="3">
    <source>
        <dbReference type="EMBL" id="ORV97899.1"/>
    </source>
</evidence>
<dbReference type="PANTHER" id="PTHR34075">
    <property type="entry name" value="BLR3430 PROTEIN"/>
    <property type="match status" value="1"/>
</dbReference>
<evidence type="ECO:0000313" key="4">
    <source>
        <dbReference type="Proteomes" id="UP000193487"/>
    </source>
</evidence>
<dbReference type="EMBL" id="LQPE01000164">
    <property type="protein sequence ID" value="ORV97899.1"/>
    <property type="molecule type" value="Genomic_DNA"/>
</dbReference>
<dbReference type="InterPro" id="IPR052513">
    <property type="entry name" value="Thioester_dehydratase-like"/>
</dbReference>
<evidence type="ECO:0000259" key="2">
    <source>
        <dbReference type="Pfam" id="PF12172"/>
    </source>
</evidence>
<proteinExistence type="predicted"/>
<dbReference type="RefSeq" id="WP_045383451.1">
    <property type="nucleotide sequence ID" value="NZ_BBKA01000099.1"/>
</dbReference>
<dbReference type="AlphaFoldDB" id="A0A1X1XGK4"/>
<protein>
    <submittedName>
        <fullName evidence="3">DNA-binding protein</fullName>
    </submittedName>
</protein>
<dbReference type="InterPro" id="IPR002878">
    <property type="entry name" value="ChsH2_C"/>
</dbReference>
<dbReference type="PANTHER" id="PTHR34075:SF5">
    <property type="entry name" value="BLR3430 PROTEIN"/>
    <property type="match status" value="1"/>
</dbReference>
<reference evidence="3 4" key="1">
    <citation type="submission" date="2016-01" db="EMBL/GenBank/DDBJ databases">
        <title>The new phylogeny of the genus Mycobacterium.</title>
        <authorList>
            <person name="Tarcisio F."/>
            <person name="Conor M."/>
            <person name="Antonella G."/>
            <person name="Elisabetta G."/>
            <person name="Giulia F.S."/>
            <person name="Sara T."/>
            <person name="Anna F."/>
            <person name="Clotilde B."/>
            <person name="Roberto B."/>
            <person name="Veronica D.S."/>
            <person name="Fabio R."/>
            <person name="Monica P."/>
            <person name="Olivier J."/>
            <person name="Enrico T."/>
            <person name="Nicola S."/>
        </authorList>
    </citation>
    <scope>NUCLEOTIDE SEQUENCE [LARGE SCALE GENOMIC DNA]</scope>
    <source>
        <strain evidence="3 4">DSM 45166</strain>
    </source>
</reference>
<dbReference type="InterPro" id="IPR012340">
    <property type="entry name" value="NA-bd_OB-fold"/>
</dbReference>
<dbReference type="Pfam" id="PF01796">
    <property type="entry name" value="OB_ChsH2_C"/>
    <property type="match status" value="1"/>
</dbReference>
<dbReference type="SUPFAM" id="SSF50249">
    <property type="entry name" value="Nucleic acid-binding proteins"/>
    <property type="match status" value="1"/>
</dbReference>
<sequence>MSDRRLLVEHCDECARWVHPPAGTCPDCGGPLAARPVSGRGTVFTYTVNYHPYNPDVPTPYVIAIVELDEPAGLRVAANIVDCEPDSVHCGMPVEVRFQARADRESHAPGHFDASLRLLAVPTPI</sequence>
<gene>
    <name evidence="3" type="ORF">AWC14_14485</name>
</gene>
<name>A0A1X1XGK4_9MYCO</name>
<comment type="caution">
    <text evidence="3">The sequence shown here is derived from an EMBL/GenBank/DDBJ whole genome shotgun (WGS) entry which is preliminary data.</text>
</comment>
<organism evidence="3 4">
    <name type="scientific">Mycobacterium kyorinense</name>
    <dbReference type="NCBI Taxonomy" id="487514"/>
    <lineage>
        <taxon>Bacteria</taxon>
        <taxon>Bacillati</taxon>
        <taxon>Actinomycetota</taxon>
        <taxon>Actinomycetes</taxon>
        <taxon>Mycobacteriales</taxon>
        <taxon>Mycobacteriaceae</taxon>
        <taxon>Mycobacterium</taxon>
    </lineage>
</organism>
<evidence type="ECO:0000259" key="1">
    <source>
        <dbReference type="Pfam" id="PF01796"/>
    </source>
</evidence>
<keyword evidence="4" id="KW-1185">Reference proteome</keyword>
<dbReference type="OrthoDB" id="7470921at2"/>
<feature type="domain" description="ChsH2 rubredoxin-like zinc ribbon" evidence="2">
    <location>
        <begin position="3"/>
        <end position="30"/>
    </location>
</feature>
<keyword evidence="3" id="KW-0238">DNA-binding</keyword>